<comment type="similarity">
    <text evidence="2">Belongs to the VPS26 family.</text>
</comment>
<dbReference type="GO" id="GO:0006886">
    <property type="term" value="P:intracellular protein transport"/>
    <property type="evidence" value="ECO:0007669"/>
    <property type="project" value="InterPro"/>
</dbReference>
<protein>
    <recommendedName>
        <fullName evidence="4">Vacuolar protein sorting-associated protein 26C</fullName>
    </recommendedName>
</protein>
<sequence>MSIDIRLSRMDRVYRPGEKVAGNVVITVNKGTPLSHEGVHITAEGSASLQLSAKSVGLFEAFYSSIKPTQLFHHTKELKPSGKIPDGRHSLPFEFEIKQTGNEKLLESYHGVYINIQYVITAEIKKGMLSKNMKRSVEFIMEVPEQRVPKEQPSPFAIVPESLENVRKSALSRLPTFKIGGQIDSVVCNITQPFSGEVTIEECSATIKSIELQLVRVETCSYADGMAREATEIQNIQIADGSICHGWPIPIHMIFPRLFTCPTVLTRTFKVEFEVNLVILFHDGHLLTENFPLKLLRSVGT</sequence>
<dbReference type="InterPro" id="IPR014752">
    <property type="entry name" value="Arrestin-like_C"/>
</dbReference>
<dbReference type="AlphaFoldDB" id="A0A7S3EX03"/>
<comment type="function">
    <text evidence="5">Component of the commander complex that is essential for endosomal recycling of transmembrane cargos; the commander complex is composed of the CCC subcomplex and the retriever subcomplex. Component of the retriever complex, which is a heterotrimeric complex related to retromer cargo-selective complex (CSC) and essential for retromer-independent retrieval and recycling of numerous cargos such as integrin alpha-5/beta-1 (ITGA5:ITGB1). The recruitment of the retriever complex to the endosomal membrane involves CCC and WASH complexes. In the endosomes, drives the retriever and recycling of NxxY-motif-containing cargo proteins by coupling to SNX17, a cargo essential for the homeostatic maintenance of numerous cell surface proteins associated with processes that include cell migration, cell adhesion, nutrient supply and cell signaling.</text>
</comment>
<reference evidence="7" key="1">
    <citation type="submission" date="2021-01" db="EMBL/GenBank/DDBJ databases">
        <authorList>
            <person name="Corre E."/>
            <person name="Pelletier E."/>
            <person name="Niang G."/>
            <person name="Scheremetjew M."/>
            <person name="Finn R."/>
            <person name="Kale V."/>
            <person name="Holt S."/>
            <person name="Cochrane G."/>
            <person name="Meng A."/>
            <person name="Brown T."/>
            <person name="Cohen L."/>
        </authorList>
    </citation>
    <scope>NUCLEOTIDE SEQUENCE</scope>
    <source>
        <strain evidence="7">CCMP281</strain>
    </source>
</reference>
<evidence type="ECO:0000313" key="7">
    <source>
        <dbReference type="EMBL" id="CAE0110616.1"/>
    </source>
</evidence>
<keyword evidence="3" id="KW-0967">Endosome</keyword>
<dbReference type="EMBL" id="HBHX01020217">
    <property type="protein sequence ID" value="CAE0110616.1"/>
    <property type="molecule type" value="Transcribed_RNA"/>
</dbReference>
<gene>
    <name evidence="7" type="ORF">HERI1096_LOCUS11276</name>
</gene>
<evidence type="ECO:0000256" key="6">
    <source>
        <dbReference type="ARBA" id="ARBA00093474"/>
    </source>
</evidence>
<dbReference type="FunFam" id="2.60.40.640:FF:000024">
    <property type="entry name" value="Down syndrome critical region protein 3"/>
    <property type="match status" value="1"/>
</dbReference>
<dbReference type="GO" id="GO:0005768">
    <property type="term" value="C:endosome"/>
    <property type="evidence" value="ECO:0007669"/>
    <property type="project" value="UniProtKB-SubCell"/>
</dbReference>
<dbReference type="Pfam" id="PF03643">
    <property type="entry name" value="Vps26"/>
    <property type="match status" value="1"/>
</dbReference>
<evidence type="ECO:0000256" key="3">
    <source>
        <dbReference type="ARBA" id="ARBA00022753"/>
    </source>
</evidence>
<dbReference type="SUPFAM" id="SSF81296">
    <property type="entry name" value="E set domains"/>
    <property type="match status" value="1"/>
</dbReference>
<organism evidence="7">
    <name type="scientific">Haptolina ericina</name>
    <dbReference type="NCBI Taxonomy" id="156174"/>
    <lineage>
        <taxon>Eukaryota</taxon>
        <taxon>Haptista</taxon>
        <taxon>Haptophyta</taxon>
        <taxon>Prymnesiophyceae</taxon>
        <taxon>Prymnesiales</taxon>
        <taxon>Prymnesiaceae</taxon>
        <taxon>Haptolina</taxon>
    </lineage>
</organism>
<evidence type="ECO:0000256" key="5">
    <source>
        <dbReference type="ARBA" id="ARBA00093280"/>
    </source>
</evidence>
<accession>A0A7S3EX03</accession>
<evidence type="ECO:0000256" key="1">
    <source>
        <dbReference type="ARBA" id="ARBA00004177"/>
    </source>
</evidence>
<dbReference type="InterPro" id="IPR014756">
    <property type="entry name" value="Ig_E-set"/>
</dbReference>
<proteinExistence type="inferred from homology"/>
<name>A0A7S3EX03_9EUKA</name>
<comment type="subunit">
    <text evidence="6">Component of the commander complex that is essential for endosomal recycling of transmembrane cargos; the commander complex is composed of the CCC subcomplex and the retriever subcomplex. Component of the heterotrimeric retriever complex consisting of VPS26C, VPS29 and VPS35L; within the complex interacts with VPS35L. Interacts with SNX17 (via C-terminus); the interaction is direct and associates SNX17 with the retriever complex. Interacts with SNX31; the interaction is direct.</text>
</comment>
<dbReference type="PANTHER" id="PTHR12233">
    <property type="entry name" value="VACUOLAR PROTEIN SORTING 26 RELATED"/>
    <property type="match status" value="1"/>
</dbReference>
<dbReference type="FunFam" id="2.60.40.640:FF:000009">
    <property type="entry name" value="Down syndrome critical region protein 3"/>
    <property type="match status" value="1"/>
</dbReference>
<evidence type="ECO:0000256" key="2">
    <source>
        <dbReference type="ARBA" id="ARBA00009100"/>
    </source>
</evidence>
<dbReference type="InterPro" id="IPR028934">
    <property type="entry name" value="Vps26-related"/>
</dbReference>
<dbReference type="Gene3D" id="2.60.40.640">
    <property type="match status" value="2"/>
</dbReference>
<evidence type="ECO:0000256" key="4">
    <source>
        <dbReference type="ARBA" id="ARBA00067597"/>
    </source>
</evidence>
<comment type="subcellular location">
    <subcellularLocation>
        <location evidence="1">Endosome</location>
    </subcellularLocation>
</comment>